<keyword evidence="1" id="KW-0472">Membrane</keyword>
<dbReference type="InterPro" id="IPR009003">
    <property type="entry name" value="Peptidase_S1_PA"/>
</dbReference>
<dbReference type="Gene3D" id="2.40.10.10">
    <property type="entry name" value="Trypsin-like serine proteases"/>
    <property type="match status" value="1"/>
</dbReference>
<dbReference type="Proteomes" id="UP000326961">
    <property type="component" value="Chromosome"/>
</dbReference>
<keyword evidence="1" id="KW-1133">Transmembrane helix</keyword>
<protein>
    <submittedName>
        <fullName evidence="3">Peptidase S55</fullName>
    </submittedName>
</protein>
<dbReference type="InterPro" id="IPR008763">
    <property type="entry name" value="Peptidase_S55"/>
</dbReference>
<accession>A0A5P3XHZ8</accession>
<evidence type="ECO:0000313" key="4">
    <source>
        <dbReference type="Proteomes" id="UP000326961"/>
    </source>
</evidence>
<sequence>MELYVYKFMKGRYKMKKIYIVLSLVLIIPIFILGISKPENKKETRYLVPLGNVVGIRANTDGILVLENEDSSVDYIDGVEAGDNIISINGINVYSSKDVKRVLHNYNKDLVEIIIDRDGELISKQIPVKKENNEYKLGIWIRDKISGIGTMTFYNPQNNTFSALGHPIKDVDTNELIKVKSGNIYNAEDISIEKGRVKHVGQIKAEFDGDKPIGNFKKNNSFGISGNLTTYDNEGKEKMLEVGDSKDIKLGPAIILFQNKDGKIGQYQINIKKIKYNNKKDDKDMVIEVVDERLINYTGGIVQGMSGAPIIQNDKIIGAVTHVFIDNSKIGYGIFIDKMII</sequence>
<dbReference type="InterPro" id="IPR036034">
    <property type="entry name" value="PDZ_sf"/>
</dbReference>
<keyword evidence="1" id="KW-0812">Transmembrane</keyword>
<dbReference type="SUPFAM" id="SSF50156">
    <property type="entry name" value="PDZ domain-like"/>
    <property type="match status" value="1"/>
</dbReference>
<dbReference type="Pfam" id="PF05580">
    <property type="entry name" value="Peptidase_S55"/>
    <property type="match status" value="1"/>
</dbReference>
<dbReference type="PROSITE" id="PS51494">
    <property type="entry name" value="SPOIVB"/>
    <property type="match status" value="1"/>
</dbReference>
<gene>
    <name evidence="3" type="ORF">D4A35_14295</name>
</gene>
<feature type="transmembrane region" description="Helical" evidence="1">
    <location>
        <begin position="18"/>
        <end position="36"/>
    </location>
</feature>
<evidence type="ECO:0000259" key="2">
    <source>
        <dbReference type="PROSITE" id="PS51494"/>
    </source>
</evidence>
<dbReference type="SUPFAM" id="SSF50494">
    <property type="entry name" value="Trypsin-like serine proteases"/>
    <property type="match status" value="1"/>
</dbReference>
<dbReference type="Gene3D" id="2.30.42.10">
    <property type="match status" value="1"/>
</dbReference>
<evidence type="ECO:0000313" key="3">
    <source>
        <dbReference type="EMBL" id="QEZ69999.1"/>
    </source>
</evidence>
<dbReference type="EMBL" id="CP032452">
    <property type="protein sequence ID" value="QEZ69999.1"/>
    <property type="molecule type" value="Genomic_DNA"/>
</dbReference>
<feature type="domain" description="Peptidase S55" evidence="2">
    <location>
        <begin position="119"/>
        <end position="341"/>
    </location>
</feature>
<name>A0A5P3XHZ8_PARBF</name>
<proteinExistence type="predicted"/>
<reference evidence="3 4" key="1">
    <citation type="submission" date="2018-09" db="EMBL/GenBank/DDBJ databases">
        <title>A clostridial neurotoxin that targets Anopheles mosquitoes.</title>
        <authorList>
            <person name="Contreras E."/>
            <person name="Masuyer G."/>
            <person name="Qureshi N."/>
            <person name="Chawla S."/>
            <person name="Lim H.L."/>
            <person name="Chen J."/>
            <person name="Stenmark P."/>
            <person name="Gill S."/>
        </authorList>
    </citation>
    <scope>NUCLEOTIDE SEQUENCE [LARGE SCALE GENOMIC DNA]</scope>
    <source>
        <strain evidence="3 4">Cbm</strain>
    </source>
</reference>
<dbReference type="AlphaFoldDB" id="A0A5P3XHZ8"/>
<evidence type="ECO:0000256" key="1">
    <source>
        <dbReference type="SAM" id="Phobius"/>
    </source>
</evidence>
<dbReference type="InterPro" id="IPR043504">
    <property type="entry name" value="Peptidase_S1_PA_chymotrypsin"/>
</dbReference>
<organism evidence="3 4">
    <name type="scientific">Paraclostridium bifermentans</name>
    <name type="common">Clostridium bifermentans</name>
    <dbReference type="NCBI Taxonomy" id="1490"/>
    <lineage>
        <taxon>Bacteria</taxon>
        <taxon>Bacillati</taxon>
        <taxon>Bacillota</taxon>
        <taxon>Clostridia</taxon>
        <taxon>Peptostreptococcales</taxon>
        <taxon>Peptostreptococcaceae</taxon>
        <taxon>Paraclostridium</taxon>
    </lineage>
</organism>